<dbReference type="Gene3D" id="3.40.50.300">
    <property type="entry name" value="P-loop containing nucleotide triphosphate hydrolases"/>
    <property type="match status" value="1"/>
</dbReference>
<dbReference type="InterPro" id="IPR011527">
    <property type="entry name" value="ABC1_TM_dom"/>
</dbReference>
<dbReference type="GO" id="GO:0016887">
    <property type="term" value="F:ATP hydrolysis activity"/>
    <property type="evidence" value="ECO:0007669"/>
    <property type="project" value="InterPro"/>
</dbReference>
<dbReference type="Gene3D" id="1.20.1560.10">
    <property type="entry name" value="ABC transporter type 1, transmembrane domain"/>
    <property type="match status" value="1"/>
</dbReference>
<feature type="transmembrane region" description="Helical" evidence="8">
    <location>
        <begin position="138"/>
        <end position="158"/>
    </location>
</feature>
<protein>
    <submittedName>
        <fullName evidence="11">Type I secretion system ATP-binding protein PrsD</fullName>
    </submittedName>
</protein>
<evidence type="ECO:0000313" key="12">
    <source>
        <dbReference type="Proteomes" id="UP000272908"/>
    </source>
</evidence>
<dbReference type="InterPro" id="IPR010128">
    <property type="entry name" value="ATPase_T1SS_PrtD-like"/>
</dbReference>
<evidence type="ECO:0000256" key="4">
    <source>
        <dbReference type="ARBA" id="ARBA00022840"/>
    </source>
</evidence>
<keyword evidence="4 11" id="KW-0067">ATP-binding</keyword>
<dbReference type="GO" id="GO:0030256">
    <property type="term" value="C:type I protein secretion system complex"/>
    <property type="evidence" value="ECO:0007669"/>
    <property type="project" value="InterPro"/>
</dbReference>
<dbReference type="Pfam" id="PF00664">
    <property type="entry name" value="ABC_membrane"/>
    <property type="match status" value="1"/>
</dbReference>
<evidence type="ECO:0000259" key="10">
    <source>
        <dbReference type="PROSITE" id="PS50929"/>
    </source>
</evidence>
<feature type="transmembrane region" description="Helical" evidence="8">
    <location>
        <begin position="164"/>
        <end position="182"/>
    </location>
</feature>
<dbReference type="GO" id="GO:0140359">
    <property type="term" value="F:ABC-type transporter activity"/>
    <property type="evidence" value="ECO:0007669"/>
    <property type="project" value="InterPro"/>
</dbReference>
<evidence type="ECO:0000256" key="1">
    <source>
        <dbReference type="ARBA" id="ARBA00004651"/>
    </source>
</evidence>
<dbReference type="InterPro" id="IPR039421">
    <property type="entry name" value="Type_1_exporter"/>
</dbReference>
<keyword evidence="2 8" id="KW-0812">Transmembrane</keyword>
<dbReference type="InterPro" id="IPR036640">
    <property type="entry name" value="ABC1_TM_sf"/>
</dbReference>
<dbReference type="PROSITE" id="PS50929">
    <property type="entry name" value="ABC_TM1F"/>
    <property type="match status" value="1"/>
</dbReference>
<sequence>MRIADPTPAATAQAQLGLDGTWRLFVAVGLVSIFTNLLMLTGPLFMLQVYDRVLSSQSEATLVVLFGLVAFLYLIFGVLDHARARIAARAGAQYQLRLDGPVFRAALSGAVARGASRHLPVRATQDVAVLQQVTSSPVFMALFDFPWVPLFIGVIALLHPVLGLFAGLAALGLAAISFVNMLRSRHRQDRIFATQQKAEALGRQISAEAAQMRALGMQGTALDRWAGLRRTALREAVSGNDASGGFSASARAIRLFLQSAMLALGAWLVLRSELSPGGMIAASIILGRALAPLDQVIAGWPQVQAARAARGRLRTLMAAHPEERPRTQLPAPKGLLAVKSLALRIPDASGRAGVVLRDVSFTVRPGQALGVIGDSGSGKSSLAEALVGIWPTAAGEIRLDGALLDQYDPEQLGRVLGYLPQKVSLFAGSLRDNIARLDPDATDARIVAAAQAAGAHEVILAQPEGYDTIIDSEGGGLSGGQVQRVALARAFYGDPALLVLDEPNSDLDDAGSRALNQAIRTAKARGAAVIIMTHRPSAIVECDLVLRLKAGKAVAFGPTEDVLRKTTRNSGAILGQKPPPAAPAGKPRAAFPWDTTDKDGT</sequence>
<keyword evidence="5 8" id="KW-1133">Transmembrane helix</keyword>
<dbReference type="NCBIfam" id="TIGR01842">
    <property type="entry name" value="type_I_sec_PrtD"/>
    <property type="match status" value="1"/>
</dbReference>
<dbReference type="PANTHER" id="PTHR24221">
    <property type="entry name" value="ATP-BINDING CASSETTE SUB-FAMILY B"/>
    <property type="match status" value="1"/>
</dbReference>
<dbReference type="SUPFAM" id="SSF90123">
    <property type="entry name" value="ABC transporter transmembrane region"/>
    <property type="match status" value="1"/>
</dbReference>
<feature type="region of interest" description="Disordered" evidence="7">
    <location>
        <begin position="568"/>
        <end position="601"/>
    </location>
</feature>
<evidence type="ECO:0000313" key="11">
    <source>
        <dbReference type="EMBL" id="SUZ30428.1"/>
    </source>
</evidence>
<evidence type="ECO:0000259" key="9">
    <source>
        <dbReference type="PROSITE" id="PS50893"/>
    </source>
</evidence>
<keyword evidence="12" id="KW-1185">Reference proteome</keyword>
<dbReference type="PANTHER" id="PTHR24221:SF248">
    <property type="entry name" value="ABC TRANSPORTER TRANSMEMBRANE REGION"/>
    <property type="match status" value="1"/>
</dbReference>
<evidence type="ECO:0000256" key="6">
    <source>
        <dbReference type="ARBA" id="ARBA00023136"/>
    </source>
</evidence>
<feature type="transmembrane region" description="Helical" evidence="8">
    <location>
        <begin position="21"/>
        <end position="40"/>
    </location>
</feature>
<dbReference type="InterPro" id="IPR027417">
    <property type="entry name" value="P-loop_NTPase"/>
</dbReference>
<dbReference type="GO" id="GO:0030253">
    <property type="term" value="P:protein secretion by the type I secretion system"/>
    <property type="evidence" value="ECO:0007669"/>
    <property type="project" value="InterPro"/>
</dbReference>
<comment type="subcellular location">
    <subcellularLocation>
        <location evidence="1">Cell membrane</location>
        <topology evidence="1">Multi-pass membrane protein</topology>
    </subcellularLocation>
</comment>
<dbReference type="GO" id="GO:0005886">
    <property type="term" value="C:plasma membrane"/>
    <property type="evidence" value="ECO:0007669"/>
    <property type="project" value="UniProtKB-SubCell"/>
</dbReference>
<feature type="domain" description="ABC transmembrane type-1" evidence="10">
    <location>
        <begin position="26"/>
        <end position="305"/>
    </location>
</feature>
<feature type="transmembrane region" description="Helical" evidence="8">
    <location>
        <begin position="252"/>
        <end position="270"/>
    </location>
</feature>
<keyword evidence="3" id="KW-0547">Nucleotide-binding</keyword>
<dbReference type="GO" id="GO:0034040">
    <property type="term" value="F:ATPase-coupled lipid transmembrane transporter activity"/>
    <property type="evidence" value="ECO:0007669"/>
    <property type="project" value="TreeGrafter"/>
</dbReference>
<dbReference type="PROSITE" id="PS50893">
    <property type="entry name" value="ABC_TRANSPORTER_2"/>
    <property type="match status" value="1"/>
</dbReference>
<dbReference type="GO" id="GO:0005524">
    <property type="term" value="F:ATP binding"/>
    <property type="evidence" value="ECO:0007669"/>
    <property type="project" value="UniProtKB-KW"/>
</dbReference>
<evidence type="ECO:0000256" key="2">
    <source>
        <dbReference type="ARBA" id="ARBA00022692"/>
    </source>
</evidence>
<feature type="domain" description="ABC transporter" evidence="9">
    <location>
        <begin position="336"/>
        <end position="575"/>
    </location>
</feature>
<dbReference type="Proteomes" id="UP000272908">
    <property type="component" value="Unassembled WGS sequence"/>
</dbReference>
<name>A0A3B0M9K8_9RHOB</name>
<dbReference type="AlphaFoldDB" id="A0A3B0M9K8"/>
<reference evidence="12" key="1">
    <citation type="submission" date="2018-08" db="EMBL/GenBank/DDBJ databases">
        <authorList>
            <person name="Rodrigo-Torres L."/>
            <person name="Arahal R. D."/>
            <person name="Lucena T."/>
        </authorList>
    </citation>
    <scope>NUCLEOTIDE SEQUENCE [LARGE SCALE GENOMIC DNA]</scope>
    <source>
        <strain evidence="12">CECT 7235</strain>
    </source>
</reference>
<evidence type="ECO:0000256" key="7">
    <source>
        <dbReference type="SAM" id="MobiDB-lite"/>
    </source>
</evidence>
<feature type="transmembrane region" description="Helical" evidence="8">
    <location>
        <begin position="60"/>
        <end position="79"/>
    </location>
</feature>
<keyword evidence="6 8" id="KW-0472">Membrane</keyword>
<dbReference type="RefSeq" id="WP_245963840.1">
    <property type="nucleotide sequence ID" value="NZ_UIHC01000001.1"/>
</dbReference>
<proteinExistence type="predicted"/>
<dbReference type="EMBL" id="UIHC01000001">
    <property type="protein sequence ID" value="SUZ30428.1"/>
    <property type="molecule type" value="Genomic_DNA"/>
</dbReference>
<accession>A0A3B0M9K8</accession>
<organism evidence="11 12">
    <name type="scientific">Roseinatronobacter ekhonensis</name>
    <dbReference type="NCBI Taxonomy" id="254356"/>
    <lineage>
        <taxon>Bacteria</taxon>
        <taxon>Pseudomonadati</taxon>
        <taxon>Pseudomonadota</taxon>
        <taxon>Alphaproteobacteria</taxon>
        <taxon>Rhodobacterales</taxon>
        <taxon>Paracoccaceae</taxon>
        <taxon>Roseinatronobacter</taxon>
    </lineage>
</organism>
<feature type="compositionally biased region" description="Low complexity" evidence="7">
    <location>
        <begin position="583"/>
        <end position="592"/>
    </location>
</feature>
<evidence type="ECO:0000256" key="5">
    <source>
        <dbReference type="ARBA" id="ARBA00022989"/>
    </source>
</evidence>
<dbReference type="SMART" id="SM00382">
    <property type="entry name" value="AAA"/>
    <property type="match status" value="1"/>
</dbReference>
<dbReference type="InterPro" id="IPR003439">
    <property type="entry name" value="ABC_transporter-like_ATP-bd"/>
</dbReference>
<dbReference type="SUPFAM" id="SSF52540">
    <property type="entry name" value="P-loop containing nucleoside triphosphate hydrolases"/>
    <property type="match status" value="1"/>
</dbReference>
<dbReference type="Pfam" id="PF00005">
    <property type="entry name" value="ABC_tran"/>
    <property type="match status" value="1"/>
</dbReference>
<evidence type="ECO:0000256" key="8">
    <source>
        <dbReference type="SAM" id="Phobius"/>
    </source>
</evidence>
<dbReference type="InterPro" id="IPR003593">
    <property type="entry name" value="AAA+_ATPase"/>
</dbReference>
<gene>
    <name evidence="11" type="primary">prsD</name>
    <name evidence="11" type="ORF">ROE7235_00150</name>
</gene>
<evidence type="ECO:0000256" key="3">
    <source>
        <dbReference type="ARBA" id="ARBA00022741"/>
    </source>
</evidence>